<dbReference type="PANTHER" id="PTHR15111:SF0">
    <property type="entry name" value="UNCONVENTIONAL PREFOLDIN RPB5 INTERACTOR 1"/>
    <property type="match status" value="1"/>
</dbReference>
<evidence type="ECO:0000256" key="1">
    <source>
        <dbReference type="ARBA" id="ARBA00004123"/>
    </source>
</evidence>
<dbReference type="Gene3D" id="1.10.287.370">
    <property type="match status" value="1"/>
</dbReference>
<comment type="similarity">
    <text evidence="3">Belongs to the RNA polymerase II subunit 5-mediating protein family.</text>
</comment>
<dbReference type="GO" id="GO:0003682">
    <property type="term" value="F:chromatin binding"/>
    <property type="evidence" value="ECO:0007669"/>
    <property type="project" value="TreeGrafter"/>
</dbReference>
<evidence type="ECO:0000313" key="7">
    <source>
        <dbReference type="Proteomes" id="UP001461498"/>
    </source>
</evidence>
<evidence type="ECO:0008006" key="8">
    <source>
        <dbReference type="Google" id="ProtNLM"/>
    </source>
</evidence>
<accession>A0AAW1D5F9</accession>
<feature type="compositionally biased region" description="Polar residues" evidence="5">
    <location>
        <begin position="237"/>
        <end position="253"/>
    </location>
</feature>
<comment type="subcellular location">
    <subcellularLocation>
        <location evidence="1">Nucleus</location>
    </subcellularLocation>
</comment>
<feature type="compositionally biased region" description="Polar residues" evidence="5">
    <location>
        <begin position="383"/>
        <end position="393"/>
    </location>
</feature>
<dbReference type="InterPro" id="IPR009053">
    <property type="entry name" value="Prefoldin"/>
</dbReference>
<feature type="compositionally biased region" description="Basic residues" evidence="5">
    <location>
        <begin position="255"/>
        <end position="266"/>
    </location>
</feature>
<dbReference type="GO" id="GO:0019212">
    <property type="term" value="F:phosphatase inhibitor activity"/>
    <property type="evidence" value="ECO:0007669"/>
    <property type="project" value="TreeGrafter"/>
</dbReference>
<dbReference type="InterPro" id="IPR004127">
    <property type="entry name" value="Prefoldin_subunit_alpha"/>
</dbReference>
<keyword evidence="4" id="KW-0175">Coiled coil</keyword>
<name>A0AAW1D5F9_9HEMI</name>
<dbReference type="GO" id="GO:0005634">
    <property type="term" value="C:nucleus"/>
    <property type="evidence" value="ECO:0007669"/>
    <property type="project" value="UniProtKB-SubCell"/>
</dbReference>
<dbReference type="GO" id="GO:0003714">
    <property type="term" value="F:transcription corepressor activity"/>
    <property type="evidence" value="ECO:0007669"/>
    <property type="project" value="TreeGrafter"/>
</dbReference>
<feature type="coiled-coil region" evidence="4">
    <location>
        <begin position="150"/>
        <end position="181"/>
    </location>
</feature>
<evidence type="ECO:0000313" key="6">
    <source>
        <dbReference type="EMBL" id="KAK9503814.1"/>
    </source>
</evidence>
<feature type="region of interest" description="Disordered" evidence="5">
    <location>
        <begin position="383"/>
        <end position="408"/>
    </location>
</feature>
<dbReference type="Proteomes" id="UP001461498">
    <property type="component" value="Unassembled WGS sequence"/>
</dbReference>
<evidence type="ECO:0000256" key="3">
    <source>
        <dbReference type="ARBA" id="ARBA00038295"/>
    </source>
</evidence>
<feature type="compositionally biased region" description="Polar residues" evidence="5">
    <location>
        <begin position="268"/>
        <end position="279"/>
    </location>
</feature>
<evidence type="ECO:0000256" key="5">
    <source>
        <dbReference type="SAM" id="MobiDB-lite"/>
    </source>
</evidence>
<feature type="compositionally biased region" description="Basic residues" evidence="5">
    <location>
        <begin position="399"/>
        <end position="408"/>
    </location>
</feature>
<keyword evidence="2" id="KW-0539">Nucleus</keyword>
<gene>
    <name evidence="6" type="ORF">O3M35_010292</name>
</gene>
<dbReference type="SUPFAM" id="SSF46579">
    <property type="entry name" value="Prefoldin"/>
    <property type="match status" value="1"/>
</dbReference>
<feature type="region of interest" description="Disordered" evidence="5">
    <location>
        <begin position="200"/>
        <end position="297"/>
    </location>
</feature>
<evidence type="ECO:0000256" key="4">
    <source>
        <dbReference type="SAM" id="Coils"/>
    </source>
</evidence>
<dbReference type="PANTHER" id="PTHR15111">
    <property type="entry name" value="RNA POLYMERASE II SUBUNIT 5-MEDIATING PROTEIN NNX3"/>
    <property type="match status" value="1"/>
</dbReference>
<reference evidence="6 7" key="1">
    <citation type="submission" date="2022-12" db="EMBL/GenBank/DDBJ databases">
        <title>Chromosome-level genome assembly of true bugs.</title>
        <authorList>
            <person name="Ma L."/>
            <person name="Li H."/>
        </authorList>
    </citation>
    <scope>NUCLEOTIDE SEQUENCE [LARGE SCALE GENOMIC DNA]</scope>
    <source>
        <strain evidence="6">Lab_2022b</strain>
    </source>
</reference>
<proteinExistence type="inferred from homology"/>
<sequence>MNSSIKPSFLVEQKRVEAILNNKRKTITWEERKKAHEEVQKSLEHYAGKLQEQIMVPIGKRGLMKGKLVNTNQVFVSLGSGWFTKVCSVEAQAVCSRRISECKEMLEKLEKERKLIEGWTSLPQKQQIFATEDTKEIIEPYDEKEEESWRREHNEKVKKHRQKLAEVRKELEENRGKEKTEEELWRHLDLLELQEEFEDELERLGDDQSDSSESSTLDSDDDSYDEDAENDAIVARNTITNSLRTSKGLQEASNTKKRNIQVKKSNKITDNNIGETNKNIRPVNENSSPLDSDDDSYEEDVENDALVTSNTKKSIIQVKKSNLITDKNIGETNKNSRPVKKVTFNNLPNQSKESNHSVVTRNLVEPMKSIAIGEIVERNILQPDSQESLQESRPVSKFKSSKRANKPN</sequence>
<protein>
    <recommendedName>
        <fullName evidence="8">Unconventional prefoldin RPB5 interactor</fullName>
    </recommendedName>
</protein>
<organism evidence="6 7">
    <name type="scientific">Rhynocoris fuscipes</name>
    <dbReference type="NCBI Taxonomy" id="488301"/>
    <lineage>
        <taxon>Eukaryota</taxon>
        <taxon>Metazoa</taxon>
        <taxon>Ecdysozoa</taxon>
        <taxon>Arthropoda</taxon>
        <taxon>Hexapoda</taxon>
        <taxon>Insecta</taxon>
        <taxon>Pterygota</taxon>
        <taxon>Neoptera</taxon>
        <taxon>Paraneoptera</taxon>
        <taxon>Hemiptera</taxon>
        <taxon>Heteroptera</taxon>
        <taxon>Panheteroptera</taxon>
        <taxon>Cimicomorpha</taxon>
        <taxon>Reduviidae</taxon>
        <taxon>Harpactorinae</taxon>
        <taxon>Harpactorini</taxon>
        <taxon>Rhynocoris</taxon>
    </lineage>
</organism>
<evidence type="ECO:0000256" key="2">
    <source>
        <dbReference type="ARBA" id="ARBA00023242"/>
    </source>
</evidence>
<dbReference type="CDD" id="cd23159">
    <property type="entry name" value="Prefoldin_URI1"/>
    <property type="match status" value="1"/>
</dbReference>
<keyword evidence="7" id="KW-1185">Reference proteome</keyword>
<dbReference type="EMBL" id="JAPXFL010000007">
    <property type="protein sequence ID" value="KAK9503814.1"/>
    <property type="molecule type" value="Genomic_DNA"/>
</dbReference>
<dbReference type="InterPro" id="IPR052255">
    <property type="entry name" value="RNA_pol_II_subunit5-mediator"/>
</dbReference>
<feature type="compositionally biased region" description="Acidic residues" evidence="5">
    <location>
        <begin position="218"/>
        <end position="230"/>
    </location>
</feature>
<dbReference type="Pfam" id="PF02996">
    <property type="entry name" value="Prefoldin"/>
    <property type="match status" value="1"/>
</dbReference>
<dbReference type="GO" id="GO:0000122">
    <property type="term" value="P:negative regulation of transcription by RNA polymerase II"/>
    <property type="evidence" value="ECO:0007669"/>
    <property type="project" value="TreeGrafter"/>
</dbReference>
<dbReference type="AlphaFoldDB" id="A0AAW1D5F9"/>
<comment type="caution">
    <text evidence="6">The sequence shown here is derived from an EMBL/GenBank/DDBJ whole genome shotgun (WGS) entry which is preliminary data.</text>
</comment>